<proteinExistence type="predicted"/>
<protein>
    <recommendedName>
        <fullName evidence="4">Chromosome partition protein Smc</fullName>
    </recommendedName>
</protein>
<gene>
    <name evidence="2" type="ORF">MBFIL_00790</name>
</gene>
<evidence type="ECO:0000256" key="1">
    <source>
        <dbReference type="SAM" id="Coils"/>
    </source>
</evidence>
<keyword evidence="3" id="KW-1185">Reference proteome</keyword>
<evidence type="ECO:0008006" key="4">
    <source>
        <dbReference type="Google" id="ProtNLM"/>
    </source>
</evidence>
<keyword evidence="1" id="KW-0175">Coiled coil</keyword>
<reference evidence="2 3" key="1">
    <citation type="submission" date="2016-04" db="EMBL/GenBank/DDBJ databases">
        <title>Genome sequence of Methanobrevibacter filiformis DSM 11501.</title>
        <authorList>
            <person name="Poehlein A."/>
            <person name="Seedorf H."/>
            <person name="Daniel R."/>
        </authorList>
    </citation>
    <scope>NUCLEOTIDE SEQUENCE [LARGE SCALE GENOMIC DNA]</scope>
    <source>
        <strain evidence="2 3">DSM 11501</strain>
    </source>
</reference>
<dbReference type="AlphaFoldDB" id="A0A166FEJ1"/>
<name>A0A166FEJ1_9EURY</name>
<dbReference type="STRING" id="55758.MBFIL_00790"/>
<evidence type="ECO:0000313" key="2">
    <source>
        <dbReference type="EMBL" id="KZX17594.1"/>
    </source>
</evidence>
<dbReference type="OrthoDB" id="386074at2157"/>
<dbReference type="Proteomes" id="UP000077066">
    <property type="component" value="Unassembled WGS sequence"/>
</dbReference>
<feature type="coiled-coil region" evidence="1">
    <location>
        <begin position="4"/>
        <end position="70"/>
    </location>
</feature>
<evidence type="ECO:0000313" key="3">
    <source>
        <dbReference type="Proteomes" id="UP000077066"/>
    </source>
</evidence>
<dbReference type="RefSeq" id="WP_066970335.1">
    <property type="nucleotide sequence ID" value="NZ_LWMT01000008.1"/>
</dbReference>
<dbReference type="PATRIC" id="fig|55758.3.peg.88"/>
<organism evidence="2 3">
    <name type="scientific">Methanobrevibacter filiformis</name>
    <dbReference type="NCBI Taxonomy" id="55758"/>
    <lineage>
        <taxon>Archaea</taxon>
        <taxon>Methanobacteriati</taxon>
        <taxon>Methanobacteriota</taxon>
        <taxon>Methanomada group</taxon>
        <taxon>Methanobacteria</taxon>
        <taxon>Methanobacteriales</taxon>
        <taxon>Methanobacteriaceae</taxon>
        <taxon>Methanobrevibacter</taxon>
    </lineage>
</organism>
<dbReference type="EMBL" id="LWMT01000008">
    <property type="protein sequence ID" value="KZX17594.1"/>
    <property type="molecule type" value="Genomic_DNA"/>
</dbReference>
<sequence length="157" mass="19297">MSVNEEDSDLIEKLELEVESLKNKLNKERKDYSEKITFLESKVSRLIFEKKELNEEIRLLELKEFDLKIKKLERIQQKLYKSEHKVDVVKKHLTKSHKDIELLKEYNNDLREDLDNRKNDIFLLEQIIKEYPYLGIFNYIRDKKPNSYYKYFKYLKD</sequence>
<accession>A0A166FEJ1</accession>
<comment type="caution">
    <text evidence="2">The sequence shown here is derived from an EMBL/GenBank/DDBJ whole genome shotgun (WGS) entry which is preliminary data.</text>
</comment>